<gene>
    <name evidence="3" type="primary">B7P43_G06600</name>
    <name evidence="3" type="ORF">TNCV_4414071</name>
</gene>
<dbReference type="Proteomes" id="UP000887159">
    <property type="component" value="Unassembled WGS sequence"/>
</dbReference>
<dbReference type="GO" id="GO:0043139">
    <property type="term" value="F:5'-3' DNA helicase activity"/>
    <property type="evidence" value="ECO:0007669"/>
    <property type="project" value="UniProtKB-EC"/>
</dbReference>
<feature type="domain" description="DNA helicase Pif1-like DEAD-box helicase" evidence="2">
    <location>
        <begin position="59"/>
        <end position="122"/>
    </location>
</feature>
<dbReference type="GO" id="GO:0016787">
    <property type="term" value="F:hydrolase activity"/>
    <property type="evidence" value="ECO:0007669"/>
    <property type="project" value="UniProtKB-KW"/>
</dbReference>
<keyword evidence="1" id="KW-0547">Nucleotide-binding</keyword>
<comment type="similarity">
    <text evidence="1">Belongs to the helicase family.</text>
</comment>
<dbReference type="GO" id="GO:0006281">
    <property type="term" value="P:DNA repair"/>
    <property type="evidence" value="ECO:0007669"/>
    <property type="project" value="UniProtKB-KW"/>
</dbReference>
<dbReference type="GO" id="GO:0000723">
    <property type="term" value="P:telomere maintenance"/>
    <property type="evidence" value="ECO:0007669"/>
    <property type="project" value="InterPro"/>
</dbReference>
<comment type="catalytic activity">
    <reaction evidence="1">
        <text>ATP + H2O = ADP + phosphate + H(+)</text>
        <dbReference type="Rhea" id="RHEA:13065"/>
        <dbReference type="ChEBI" id="CHEBI:15377"/>
        <dbReference type="ChEBI" id="CHEBI:15378"/>
        <dbReference type="ChEBI" id="CHEBI:30616"/>
        <dbReference type="ChEBI" id="CHEBI:43474"/>
        <dbReference type="ChEBI" id="CHEBI:456216"/>
        <dbReference type="EC" id="5.6.2.3"/>
    </reaction>
</comment>
<dbReference type="EMBL" id="BMAU01021244">
    <property type="protein sequence ID" value="GFY04319.1"/>
    <property type="molecule type" value="Genomic_DNA"/>
</dbReference>
<keyword evidence="1" id="KW-0233">DNA recombination</keyword>
<evidence type="ECO:0000313" key="4">
    <source>
        <dbReference type="Proteomes" id="UP000887159"/>
    </source>
</evidence>
<proteinExistence type="inferred from homology"/>
<comment type="caution">
    <text evidence="3">The sequence shown here is derived from an EMBL/GenBank/DDBJ whole genome shotgun (WGS) entry which is preliminary data.</text>
</comment>
<evidence type="ECO:0000256" key="1">
    <source>
        <dbReference type="RuleBase" id="RU363044"/>
    </source>
</evidence>
<dbReference type="PANTHER" id="PTHR10492">
    <property type="match status" value="1"/>
</dbReference>
<protein>
    <recommendedName>
        <fullName evidence="1">ATP-dependent DNA helicase</fullName>
        <ecNumber evidence="1">5.6.2.3</ecNumber>
    </recommendedName>
</protein>
<dbReference type="GO" id="GO:0005524">
    <property type="term" value="F:ATP binding"/>
    <property type="evidence" value="ECO:0007669"/>
    <property type="project" value="UniProtKB-KW"/>
</dbReference>
<name>A0A8X6S000_TRICX</name>
<keyword evidence="4" id="KW-1185">Reference proteome</keyword>
<dbReference type="PANTHER" id="PTHR10492:SF57">
    <property type="entry name" value="ATP-DEPENDENT DNA HELICASE"/>
    <property type="match status" value="1"/>
</dbReference>
<dbReference type="GO" id="GO:0006310">
    <property type="term" value="P:DNA recombination"/>
    <property type="evidence" value="ECO:0007669"/>
    <property type="project" value="UniProtKB-KW"/>
</dbReference>
<evidence type="ECO:0000259" key="2">
    <source>
        <dbReference type="Pfam" id="PF05970"/>
    </source>
</evidence>
<evidence type="ECO:0000313" key="3">
    <source>
        <dbReference type="EMBL" id="GFY04319.1"/>
    </source>
</evidence>
<accession>A0A8X6S000</accession>
<sequence length="227" mass="25631">MTLRSSVRYARNKIVDAVAIAKSITHQVRNADFLCVELATSVHMMAAIGCDNTHKYQRKQTLPVTAQSTPADEINASLKHSALWRHVKTLKLTTNMRVQLQNDQSAEIFSHQLMDIGNRKVPADLSSWKISLTHNFCNLVASKGKLVETVFPDIQTNFKNPNWLSEHAILPAKNKGVYQLNNIIQSRIQNETVTYKSVDTVVEVDEAVNYPTEFFNSLDECHPTYCS</sequence>
<keyword evidence="1" id="KW-0227">DNA damage</keyword>
<reference evidence="3" key="1">
    <citation type="submission" date="2020-08" db="EMBL/GenBank/DDBJ databases">
        <title>Multicomponent nature underlies the extraordinary mechanical properties of spider dragline silk.</title>
        <authorList>
            <person name="Kono N."/>
            <person name="Nakamura H."/>
            <person name="Mori M."/>
            <person name="Yoshida Y."/>
            <person name="Ohtoshi R."/>
            <person name="Malay A.D."/>
            <person name="Moran D.A.P."/>
            <person name="Tomita M."/>
            <person name="Numata K."/>
            <person name="Arakawa K."/>
        </authorList>
    </citation>
    <scope>NUCLEOTIDE SEQUENCE</scope>
</reference>
<comment type="cofactor">
    <cofactor evidence="1">
        <name>Mg(2+)</name>
        <dbReference type="ChEBI" id="CHEBI:18420"/>
    </cofactor>
</comment>
<dbReference type="Pfam" id="PF05970">
    <property type="entry name" value="PIF1"/>
    <property type="match status" value="1"/>
</dbReference>
<dbReference type="AlphaFoldDB" id="A0A8X6S000"/>
<keyword evidence="1" id="KW-0234">DNA repair</keyword>
<dbReference type="EC" id="5.6.2.3" evidence="1"/>
<dbReference type="InterPro" id="IPR010285">
    <property type="entry name" value="DNA_helicase_pif1-like_DEAD"/>
</dbReference>
<keyword evidence="1 3" id="KW-0347">Helicase</keyword>
<organism evidence="3 4">
    <name type="scientific">Trichonephila clavipes</name>
    <name type="common">Golden silk orbweaver</name>
    <name type="synonym">Nephila clavipes</name>
    <dbReference type="NCBI Taxonomy" id="2585209"/>
    <lineage>
        <taxon>Eukaryota</taxon>
        <taxon>Metazoa</taxon>
        <taxon>Ecdysozoa</taxon>
        <taxon>Arthropoda</taxon>
        <taxon>Chelicerata</taxon>
        <taxon>Arachnida</taxon>
        <taxon>Araneae</taxon>
        <taxon>Araneomorphae</taxon>
        <taxon>Entelegynae</taxon>
        <taxon>Araneoidea</taxon>
        <taxon>Nephilidae</taxon>
        <taxon>Trichonephila</taxon>
    </lineage>
</organism>
<keyword evidence="1" id="KW-0378">Hydrolase</keyword>
<keyword evidence="1" id="KW-0067">ATP-binding</keyword>